<dbReference type="PANTHER" id="PTHR10587">
    <property type="entry name" value="GLYCOSYL TRANSFERASE-RELATED"/>
    <property type="match status" value="1"/>
</dbReference>
<dbReference type="GO" id="GO:0005975">
    <property type="term" value="P:carbohydrate metabolic process"/>
    <property type="evidence" value="ECO:0007669"/>
    <property type="project" value="InterPro"/>
</dbReference>
<dbReference type="GO" id="GO:0016810">
    <property type="term" value="F:hydrolase activity, acting on carbon-nitrogen (but not peptide) bonds"/>
    <property type="evidence" value="ECO:0007669"/>
    <property type="project" value="InterPro"/>
</dbReference>
<feature type="signal peptide" evidence="4">
    <location>
        <begin position="1"/>
        <end position="30"/>
    </location>
</feature>
<dbReference type="SUPFAM" id="SSF88713">
    <property type="entry name" value="Glycoside hydrolase/deacetylase"/>
    <property type="match status" value="1"/>
</dbReference>
<keyword evidence="1" id="KW-0479">Metal-binding</keyword>
<reference evidence="6 7" key="1">
    <citation type="submission" date="2016-08" db="EMBL/GenBank/DDBJ databases">
        <title>A new outlook on sporulation: Clostridium algidixylanolyticum.</title>
        <authorList>
            <person name="Poppleton D.I."/>
            <person name="Gribaldo S."/>
        </authorList>
    </citation>
    <scope>NUCLEOTIDE SEQUENCE [LARGE SCALE GENOMIC DNA]</scope>
    <source>
        <strain evidence="6 7">SPL73</strain>
    </source>
</reference>
<keyword evidence="7" id="KW-1185">Reference proteome</keyword>
<evidence type="ECO:0000256" key="4">
    <source>
        <dbReference type="SAM" id="SignalP"/>
    </source>
</evidence>
<feature type="region of interest" description="Disordered" evidence="3">
    <location>
        <begin position="53"/>
        <end position="148"/>
    </location>
</feature>
<dbReference type="InterPro" id="IPR011330">
    <property type="entry name" value="Glyco_hydro/deAcase_b/a-brl"/>
</dbReference>
<dbReference type="EMBL" id="MCIA01000017">
    <property type="protein sequence ID" value="RKD31605.1"/>
    <property type="molecule type" value="Genomic_DNA"/>
</dbReference>
<dbReference type="InterPro" id="IPR002509">
    <property type="entry name" value="NODB_dom"/>
</dbReference>
<evidence type="ECO:0000256" key="2">
    <source>
        <dbReference type="ARBA" id="ARBA00022801"/>
    </source>
</evidence>
<feature type="compositionally biased region" description="Low complexity" evidence="3">
    <location>
        <begin position="108"/>
        <end position="128"/>
    </location>
</feature>
<protein>
    <recommendedName>
        <fullName evidence="5">NodB homology domain-containing protein</fullName>
    </recommendedName>
</protein>
<dbReference type="GO" id="GO:0016020">
    <property type="term" value="C:membrane"/>
    <property type="evidence" value="ECO:0007669"/>
    <property type="project" value="TreeGrafter"/>
</dbReference>
<dbReference type="Pfam" id="PF01522">
    <property type="entry name" value="Polysacc_deac_1"/>
    <property type="match status" value="1"/>
</dbReference>
<name>A0A419T2B2_9FIRM</name>
<dbReference type="AlphaFoldDB" id="A0A419T2B2"/>
<evidence type="ECO:0000259" key="5">
    <source>
        <dbReference type="PROSITE" id="PS51677"/>
    </source>
</evidence>
<organism evidence="6 7">
    <name type="scientific">Lacrimispora algidixylanolytica</name>
    <dbReference type="NCBI Taxonomy" id="94868"/>
    <lineage>
        <taxon>Bacteria</taxon>
        <taxon>Bacillati</taxon>
        <taxon>Bacillota</taxon>
        <taxon>Clostridia</taxon>
        <taxon>Lachnospirales</taxon>
        <taxon>Lachnospiraceae</taxon>
        <taxon>Lacrimispora</taxon>
    </lineage>
</organism>
<dbReference type="RefSeq" id="WP_243117200.1">
    <property type="nucleotide sequence ID" value="NZ_MCIA01000017.1"/>
</dbReference>
<evidence type="ECO:0000256" key="3">
    <source>
        <dbReference type="SAM" id="MobiDB-lite"/>
    </source>
</evidence>
<feature type="chain" id="PRO_5019183648" description="NodB homology domain-containing protein" evidence="4">
    <location>
        <begin position="31"/>
        <end position="342"/>
    </location>
</feature>
<comment type="caution">
    <text evidence="6">The sequence shown here is derived from an EMBL/GenBank/DDBJ whole genome shotgun (WGS) entry which is preliminary data.</text>
</comment>
<keyword evidence="2" id="KW-0378">Hydrolase</keyword>
<accession>A0A419T2B2</accession>
<sequence length="342" mass="36708">MKKFLQWISILMAIALVIAFVPAAPFSSMADETAPAPDRTDVRLGWIDENQGPGVARWVDENGNISKQPGKTKAESQNSSTQATQGEKAGESSQGNSTQQSVTGESGQAETQTETQPATVPETQPATQSETQPAETGRQIDPAGPMIALTFDDGPYAPVGNQIMDSLAQYGGKATFFVVGSRAAAYQTELKRMVAEGHEIGNHTFDHKYLTKLNGAQIQNEINRCNDAVFAASGVKPVLVRLPGGLKNHTVLANVNAPIIMWSIDTLDWKTRNTSKTVHSVLSQVKDGDIVLMHELYSQTGAAALEIIPKLAAAGYQMVTVSELAQYRGGVVPGGVYSQFYR</sequence>
<dbReference type="Proteomes" id="UP000284277">
    <property type="component" value="Unassembled WGS sequence"/>
</dbReference>
<evidence type="ECO:0000313" key="6">
    <source>
        <dbReference type="EMBL" id="RKD31605.1"/>
    </source>
</evidence>
<dbReference type="GO" id="GO:0046872">
    <property type="term" value="F:metal ion binding"/>
    <property type="evidence" value="ECO:0007669"/>
    <property type="project" value="UniProtKB-KW"/>
</dbReference>
<dbReference type="InterPro" id="IPR050248">
    <property type="entry name" value="Polysacc_deacetylase_ArnD"/>
</dbReference>
<feature type="compositionally biased region" description="Polar residues" evidence="3">
    <location>
        <begin position="63"/>
        <end position="106"/>
    </location>
</feature>
<dbReference type="CDD" id="cd10954">
    <property type="entry name" value="CE4_CtAXE_like"/>
    <property type="match status" value="1"/>
</dbReference>
<evidence type="ECO:0000256" key="1">
    <source>
        <dbReference type="ARBA" id="ARBA00022723"/>
    </source>
</evidence>
<feature type="domain" description="NodB homology" evidence="5">
    <location>
        <begin position="145"/>
        <end position="319"/>
    </location>
</feature>
<dbReference type="PANTHER" id="PTHR10587:SF133">
    <property type="entry name" value="CHITIN DEACETYLASE 1-RELATED"/>
    <property type="match status" value="1"/>
</dbReference>
<dbReference type="PROSITE" id="PS51677">
    <property type="entry name" value="NODB"/>
    <property type="match status" value="1"/>
</dbReference>
<keyword evidence="4" id="KW-0732">Signal</keyword>
<dbReference type="Gene3D" id="3.20.20.370">
    <property type="entry name" value="Glycoside hydrolase/deacetylase"/>
    <property type="match status" value="1"/>
</dbReference>
<evidence type="ECO:0000313" key="7">
    <source>
        <dbReference type="Proteomes" id="UP000284277"/>
    </source>
</evidence>
<proteinExistence type="predicted"/>
<gene>
    <name evidence="6" type="ORF">BET01_19960</name>
</gene>